<feature type="domain" description="Phage tail collar" evidence="1">
    <location>
        <begin position="556"/>
        <end position="603"/>
    </location>
</feature>
<dbReference type="Gene3D" id="4.10.1070.10">
    <property type="entry name" value="receptor-binding domain of the bacteriophage t4 short tail fibre, domain 2"/>
    <property type="match status" value="1"/>
</dbReference>
<evidence type="ECO:0000259" key="2">
    <source>
        <dbReference type="Pfam" id="PF12571"/>
    </source>
</evidence>
<evidence type="ECO:0000313" key="4">
    <source>
        <dbReference type="Proteomes" id="UP000199011"/>
    </source>
</evidence>
<dbReference type="Proteomes" id="UP000199011">
    <property type="component" value="Unassembled WGS sequence"/>
</dbReference>
<dbReference type="SUPFAM" id="SSF88874">
    <property type="entry name" value="Receptor-binding domain of short tail fibre protein gp12"/>
    <property type="match status" value="1"/>
</dbReference>
<dbReference type="InterPro" id="IPR037053">
    <property type="entry name" value="Phage_tail_collar_dom_sf"/>
</dbReference>
<sequence>MSSVITADFEKWKAQQTAAGTTVILDEFVFANVPNLDPSKEISRSEKLPAANQIVHRQAVNKTGLASENAVAYSVTLGTEVGNFDFNWIGLINKASGVIGMITHAPTQKKIKTANGLQGNVLTRSFLLEFDGAATETAITTTAETWQIDFTARLTGIDEMQRLINTDSYGEAAFFNDGFAVIRSGDKYTVKKGLAYVGGLRGVLAFDQTLNSLRNTRVYADFSYQGNLVSQWKTGVKITATNDLKNYVDVAGYPHYVFAIARIDGNGNVTDLRHQGTLSDRDIAELNRELERVKQDCAAKQQALENSVNGKQPQGNYATNIALNAVNENAVPKSRSINGKSLSADVVLGAVDVGAFPKGAAAVVEGDDAVPWDAASGAYVAKQPGGTLLVVHFNVSQGSTPALQLKTQYRNGSIAYRSARDSFGFEEPWTEFYTTKNKPTAFDVDAVSASRGGTFHDHVRFDKRVIVGSNDTSPMVLSSEKSAASPVNIHIWGNAARGGDRHTVLEAGDNQGWFWYSHRLGNGGVQFSVNGSMLPEDYSNFDNRYLQHHQHNIPVGVPLPWPNANPPAGYVECKGQHFDPVKCPKLAEAYPSCYLPDLRGEFIRGLDNGRGIDSGRGALSWQNQQVQYHSHLGGHGGRAGGNFGITTQWKYAGSFHDDSKQPLPMTNNGSDFDGFTNNGAIGTETRPRNIAFLYIVREA</sequence>
<gene>
    <name evidence="3" type="ORF">SAMN05421579_1165</name>
</gene>
<dbReference type="OrthoDB" id="9810174at2"/>
<proteinExistence type="predicted"/>
<dbReference type="PANTHER" id="PTHR35191">
    <property type="entry name" value="PROPHAGE SIDE TAIL FIBER PROTEIN HOMOLOG STFQ-RELATED"/>
    <property type="match status" value="1"/>
</dbReference>
<name>A0A1I5B688_9GAMM</name>
<dbReference type="AlphaFoldDB" id="A0A1I5B688"/>
<dbReference type="PANTHER" id="PTHR35191:SF1">
    <property type="entry name" value="PROPHAGE SIDE TAIL FIBER PROTEIN HOMOLOG STFQ-RELATED"/>
    <property type="match status" value="1"/>
</dbReference>
<dbReference type="Pfam" id="PF12571">
    <property type="entry name" value="Phage_tail_fib"/>
    <property type="match status" value="1"/>
</dbReference>
<evidence type="ECO:0000259" key="1">
    <source>
        <dbReference type="Pfam" id="PF07484"/>
    </source>
</evidence>
<reference evidence="4" key="1">
    <citation type="submission" date="2016-10" db="EMBL/GenBank/DDBJ databases">
        <authorList>
            <person name="Varghese N."/>
            <person name="Submissions S."/>
        </authorList>
    </citation>
    <scope>NUCLEOTIDE SEQUENCE [LARGE SCALE GENOMIC DNA]</scope>
    <source>
        <strain evidence="4">DSM 16522</strain>
    </source>
</reference>
<protein>
    <submittedName>
        <fullName evidence="3">Phage Tail Collar Domain</fullName>
    </submittedName>
</protein>
<dbReference type="STRING" id="53341.SAMN05421579_1165"/>
<dbReference type="RefSeq" id="WP_092519271.1">
    <property type="nucleotide sequence ID" value="NZ_CAWRAH010000031.1"/>
</dbReference>
<dbReference type="Gene3D" id="3.90.1340.10">
    <property type="entry name" value="Phage tail collar domain"/>
    <property type="match status" value="1"/>
</dbReference>
<dbReference type="InterPro" id="IPR011083">
    <property type="entry name" value="Phage_tail_collar_dom"/>
</dbReference>
<dbReference type="Pfam" id="PF07484">
    <property type="entry name" value="Collar"/>
    <property type="match status" value="1"/>
</dbReference>
<feature type="domain" description="Phage tail fibre protein N-terminal" evidence="2">
    <location>
        <begin position="3"/>
        <end position="158"/>
    </location>
</feature>
<accession>A0A1I5B688</accession>
<keyword evidence="4" id="KW-1185">Reference proteome</keyword>
<dbReference type="InterPro" id="IPR044916">
    <property type="entry name" value="Short_tail_fibre_C_sf"/>
</dbReference>
<dbReference type="EMBL" id="FOVO01000016">
    <property type="protein sequence ID" value="SFN70212.1"/>
    <property type="molecule type" value="Genomic_DNA"/>
</dbReference>
<dbReference type="InterPro" id="IPR051934">
    <property type="entry name" value="Phage_Tail_Fiber_Structural"/>
</dbReference>
<dbReference type="InterPro" id="IPR022225">
    <property type="entry name" value="Phage_tail_fibre_N"/>
</dbReference>
<evidence type="ECO:0000313" key="3">
    <source>
        <dbReference type="EMBL" id="SFN70212.1"/>
    </source>
</evidence>
<organism evidence="3 4">
    <name type="scientific">Xenorhabdus japonica</name>
    <dbReference type="NCBI Taxonomy" id="53341"/>
    <lineage>
        <taxon>Bacteria</taxon>
        <taxon>Pseudomonadati</taxon>
        <taxon>Pseudomonadota</taxon>
        <taxon>Gammaproteobacteria</taxon>
        <taxon>Enterobacterales</taxon>
        <taxon>Morganellaceae</taxon>
        <taxon>Xenorhabdus</taxon>
    </lineage>
</organism>